<protein>
    <submittedName>
        <fullName evidence="1">Uncharacterized protein</fullName>
    </submittedName>
</protein>
<accession>A0ABQ6MJ00</accession>
<dbReference type="EMBL" id="BRYB01002867">
    <property type="protein sequence ID" value="GMI26793.1"/>
    <property type="molecule type" value="Genomic_DNA"/>
</dbReference>
<organism evidence="1 2">
    <name type="scientific">Tetraparma gracilis</name>
    <dbReference type="NCBI Taxonomy" id="2962635"/>
    <lineage>
        <taxon>Eukaryota</taxon>
        <taxon>Sar</taxon>
        <taxon>Stramenopiles</taxon>
        <taxon>Ochrophyta</taxon>
        <taxon>Bolidophyceae</taxon>
        <taxon>Parmales</taxon>
        <taxon>Triparmaceae</taxon>
        <taxon>Tetraparma</taxon>
    </lineage>
</organism>
<reference evidence="1 2" key="1">
    <citation type="journal article" date="2023" name="Commun. Biol.">
        <title>Genome analysis of Parmales, the sister group of diatoms, reveals the evolutionary specialization of diatoms from phago-mixotrophs to photoautotrophs.</title>
        <authorList>
            <person name="Ban H."/>
            <person name="Sato S."/>
            <person name="Yoshikawa S."/>
            <person name="Yamada K."/>
            <person name="Nakamura Y."/>
            <person name="Ichinomiya M."/>
            <person name="Sato N."/>
            <person name="Blanc-Mathieu R."/>
            <person name="Endo H."/>
            <person name="Kuwata A."/>
            <person name="Ogata H."/>
        </authorList>
    </citation>
    <scope>NUCLEOTIDE SEQUENCE [LARGE SCALE GENOMIC DNA]</scope>
</reference>
<keyword evidence="2" id="KW-1185">Reference proteome</keyword>
<gene>
    <name evidence="1" type="ORF">TeGR_g2034</name>
</gene>
<proteinExistence type="predicted"/>
<name>A0ABQ6MJ00_9STRA</name>
<sequence>YVLEVSSLLDACCRRLALIGPCSNALSDLALYLATTERQIHEYIIGLLQSVGESPQPFVDDSTILVTAARLETVKDELNRDWRSTSALKTGGVNSLLFYLINTLQLCLQRIEDADKVLCGAVAAGSRNRSFQSEMAARSHMPGSVPPRVLANAARTSTSALLLTGTAQTLARRQKLQNTLFRWSKRVLMSAGVGGLMYYAMDRRQPISSPENKSQIVKTSAKIVAAVFTRSVLARKYETWRLHHRLEDSTQSLSMWQQKWIIVSSVLSNNTSRKKHSYNKLIAEPSAEDHNRYLQSSSRRLLEALPMTSNKGAFW</sequence>
<dbReference type="Proteomes" id="UP001165060">
    <property type="component" value="Unassembled WGS sequence"/>
</dbReference>
<evidence type="ECO:0000313" key="1">
    <source>
        <dbReference type="EMBL" id="GMI26793.1"/>
    </source>
</evidence>
<feature type="non-terminal residue" evidence="1">
    <location>
        <position position="1"/>
    </location>
</feature>
<comment type="caution">
    <text evidence="1">The sequence shown here is derived from an EMBL/GenBank/DDBJ whole genome shotgun (WGS) entry which is preliminary data.</text>
</comment>
<evidence type="ECO:0000313" key="2">
    <source>
        <dbReference type="Proteomes" id="UP001165060"/>
    </source>
</evidence>